<sequence length="295" mass="32127">MTDTPCYKTASGRPLKGARRPSGACTPLDARIVCLDVGGRQFKTYASTLRACPDGMLARLLDGGFDTPETHDGCLFVDRDPQYFAHILAYLRCVAGGGAASLPLPGSADALEGIADEADYFGLSSLGDDIRRRLAAQERAAQKAAAERAVAPPPPSPDRASVRISIARGGQRAALRAQGAKPWDERRDRALSTINVAFRQRIERCDHEYDLPDRWSWRYIISDGAAHATRFERDAFEVAACRGCSAIDTAALVDAAVDAMATAEYALHSIKQFPKTAEPEHSLMIYLVFERARNE</sequence>
<dbReference type="Proteomes" id="UP001253637">
    <property type="component" value="Segment"/>
</dbReference>
<organism evidence="2 3">
    <name type="scientific">Pandoravirus japonicus</name>
    <dbReference type="NCBI Taxonomy" id="2823154"/>
    <lineage>
        <taxon>Viruses</taxon>
        <taxon>Pandoravirus</taxon>
    </lineage>
</organism>
<name>A0A811BRV0_9VIRU</name>
<proteinExistence type="predicted"/>
<dbReference type="InterPro" id="IPR000210">
    <property type="entry name" value="BTB/POZ_dom"/>
</dbReference>
<dbReference type="InterPro" id="IPR003131">
    <property type="entry name" value="T1-type_BTB"/>
</dbReference>
<dbReference type="InterPro" id="IPR045068">
    <property type="entry name" value="BACURD1-3"/>
</dbReference>
<dbReference type="Pfam" id="PF02214">
    <property type="entry name" value="BTB_2"/>
    <property type="match status" value="1"/>
</dbReference>
<dbReference type="GO" id="GO:0051260">
    <property type="term" value="P:protein homooligomerization"/>
    <property type="evidence" value="ECO:0007669"/>
    <property type="project" value="InterPro"/>
</dbReference>
<evidence type="ECO:0000259" key="1">
    <source>
        <dbReference type="SMART" id="SM00225"/>
    </source>
</evidence>
<dbReference type="InterPro" id="IPR011333">
    <property type="entry name" value="SKP1/BTB/POZ_sf"/>
</dbReference>
<dbReference type="Gene3D" id="3.30.710.10">
    <property type="entry name" value="Potassium Channel Kv1.1, Chain A"/>
    <property type="match status" value="1"/>
</dbReference>
<accession>A0A811BRV0</accession>
<evidence type="ECO:0000313" key="2">
    <source>
        <dbReference type="EMBL" id="BCU03887.1"/>
    </source>
</evidence>
<reference evidence="2" key="1">
    <citation type="submission" date="2021-04" db="EMBL/GenBank/DDBJ databases">
        <title>Draft Genome Sequence of Pandoravirus japonicus, Isolated from the Sabaishi River of Niigata, Japan.</title>
        <authorList>
            <person name="Hosokawa N."/>
            <person name="Takahashi H."/>
            <person name="Aoki K."/>
            <person name="Takemura M."/>
        </authorList>
    </citation>
    <scope>NUCLEOTIDE SEQUENCE</scope>
</reference>
<dbReference type="SMART" id="SM00225">
    <property type="entry name" value="BTB"/>
    <property type="match status" value="1"/>
</dbReference>
<dbReference type="PANTHER" id="PTHR11145">
    <property type="entry name" value="BTB/POZ DOMAIN-CONTAINING ADAPTER FOR CUL3-MEDIATED RHOA DEGRADATION PROTEIN FAMILY MEMBER"/>
    <property type="match status" value="1"/>
</dbReference>
<evidence type="ECO:0000313" key="3">
    <source>
        <dbReference type="Proteomes" id="UP001253637"/>
    </source>
</evidence>
<feature type="domain" description="BTB" evidence="1">
    <location>
        <begin position="31"/>
        <end position="138"/>
    </location>
</feature>
<dbReference type="EMBL" id="LC625835">
    <property type="protein sequence ID" value="BCU03887.1"/>
    <property type="molecule type" value="Genomic_DNA"/>
</dbReference>
<protein>
    <submittedName>
        <fullName evidence="2">BTB/POZ domain containing protein</fullName>
    </submittedName>
</protein>
<dbReference type="SUPFAM" id="SSF54695">
    <property type="entry name" value="POZ domain"/>
    <property type="match status" value="1"/>
</dbReference>
<dbReference type="PANTHER" id="PTHR11145:SF8">
    <property type="entry name" value="RE57120P"/>
    <property type="match status" value="1"/>
</dbReference>
<dbReference type="CDD" id="cd18316">
    <property type="entry name" value="BTB_POZ_KCTD-like"/>
    <property type="match status" value="1"/>
</dbReference>